<keyword evidence="4" id="KW-1185">Reference proteome</keyword>
<sequence length="174" mass="18755">MTPSPWFTRLAAPLLAAAALAACAQPAPSPAPMPPPLRAAPADVLGALPASLPGHQRHVVHLPPLDNEHLHRAELLGGKTLTVDCNRQGMDGHFAPREVPGRGYPYWVFTSNGNVMSTRMACPPGSNRQQFVSAETLLVPYNSRVPLVVFVPDGFEFKWRPFDTRAAGLPVPAR</sequence>
<protein>
    <submittedName>
        <fullName evidence="3">Ecotin family protein</fullName>
    </submittedName>
</protein>
<dbReference type="PANTHER" id="PTHR35890:SF3">
    <property type="entry name" value="ECOTIN"/>
    <property type="match status" value="1"/>
</dbReference>
<dbReference type="Gene3D" id="2.60.40.550">
    <property type="entry name" value="Ecotin"/>
    <property type="match status" value="1"/>
</dbReference>
<evidence type="ECO:0000313" key="3">
    <source>
        <dbReference type="EMBL" id="QTD45658.1"/>
    </source>
</evidence>
<dbReference type="Pfam" id="PF03974">
    <property type="entry name" value="Ecotin"/>
    <property type="match status" value="1"/>
</dbReference>
<gene>
    <name evidence="3" type="ORF">J1M35_01655</name>
</gene>
<comment type="similarity">
    <text evidence="1">Belongs to the protease inhibitor I11 (ecotin) family.</text>
</comment>
<evidence type="ECO:0000313" key="4">
    <source>
        <dbReference type="Proteomes" id="UP000663903"/>
    </source>
</evidence>
<evidence type="ECO:0000256" key="2">
    <source>
        <dbReference type="SAM" id="SignalP"/>
    </source>
</evidence>
<dbReference type="PANTHER" id="PTHR35890">
    <property type="match status" value="1"/>
</dbReference>
<feature type="chain" id="PRO_5037793449" evidence="2">
    <location>
        <begin position="25"/>
        <end position="174"/>
    </location>
</feature>
<dbReference type="InterPro" id="IPR005658">
    <property type="entry name" value="Prot_inh_ecotin"/>
</dbReference>
<dbReference type="RefSeq" id="WP_208009406.1">
    <property type="nucleotide sequence ID" value="NZ_CP071796.1"/>
</dbReference>
<name>A0A975CLG3_9BURK</name>
<organism evidence="3 4">
    <name type="scientific">Ottowia testudinis</name>
    <dbReference type="NCBI Taxonomy" id="2816950"/>
    <lineage>
        <taxon>Bacteria</taxon>
        <taxon>Pseudomonadati</taxon>
        <taxon>Pseudomonadota</taxon>
        <taxon>Betaproteobacteria</taxon>
        <taxon>Burkholderiales</taxon>
        <taxon>Comamonadaceae</taxon>
        <taxon>Ottowia</taxon>
    </lineage>
</organism>
<dbReference type="KEGG" id="otd:J1M35_01655"/>
<dbReference type="EMBL" id="CP071796">
    <property type="protein sequence ID" value="QTD45658.1"/>
    <property type="molecule type" value="Genomic_DNA"/>
</dbReference>
<dbReference type="AlphaFoldDB" id="A0A975CLG3"/>
<evidence type="ECO:0000256" key="1">
    <source>
        <dbReference type="ARBA" id="ARBA00010558"/>
    </source>
</evidence>
<reference evidence="3" key="1">
    <citation type="submission" date="2021-03" db="EMBL/GenBank/DDBJ databases">
        <title>Ottowia sp. 27C isolated from the cloaca of a Giant Asian pond turtle (Heosemys grandis).</title>
        <authorList>
            <person name="Spergser J."/>
            <person name="Busse H.-J."/>
        </authorList>
    </citation>
    <scope>NUCLEOTIDE SEQUENCE</scope>
    <source>
        <strain evidence="3">27C</strain>
    </source>
</reference>
<dbReference type="GO" id="GO:0004867">
    <property type="term" value="F:serine-type endopeptidase inhibitor activity"/>
    <property type="evidence" value="ECO:0007669"/>
    <property type="project" value="InterPro"/>
</dbReference>
<dbReference type="Proteomes" id="UP000663903">
    <property type="component" value="Chromosome"/>
</dbReference>
<proteinExistence type="inferred from homology"/>
<dbReference type="SUPFAM" id="SSF49772">
    <property type="entry name" value="Ecotin, trypsin inhibitor"/>
    <property type="match status" value="1"/>
</dbReference>
<dbReference type="InterPro" id="IPR036198">
    <property type="entry name" value="Ecotin_sf"/>
</dbReference>
<keyword evidence="2" id="KW-0732">Signal</keyword>
<feature type="signal peptide" evidence="2">
    <location>
        <begin position="1"/>
        <end position="24"/>
    </location>
</feature>
<accession>A0A975CLG3</accession>